<protein>
    <recommendedName>
        <fullName evidence="4">Transmembrane protein</fullName>
    </recommendedName>
</protein>
<dbReference type="Proteomes" id="UP000036367">
    <property type="component" value="Unassembled WGS sequence"/>
</dbReference>
<proteinExistence type="predicted"/>
<evidence type="ECO:0008006" key="4">
    <source>
        <dbReference type="Google" id="ProtNLM"/>
    </source>
</evidence>
<comment type="caution">
    <text evidence="2">The sequence shown here is derived from an EMBL/GenBank/DDBJ whole genome shotgun (WGS) entry which is preliminary data.</text>
</comment>
<keyword evidence="1" id="KW-1133">Transmembrane helix</keyword>
<dbReference type="AlphaFoldDB" id="A0A0J1BEU7"/>
<dbReference type="OrthoDB" id="272337at2"/>
<feature type="transmembrane region" description="Helical" evidence="1">
    <location>
        <begin position="48"/>
        <end position="68"/>
    </location>
</feature>
<keyword evidence="3" id="KW-1185">Reference proteome</keyword>
<sequence length="101" mass="11578">MPVLILAIVRTKPQHFTWRLAWVGFLIFDLAILSVLHVDVFATLPLGLLNWYFPIALGIPVVLLAIAFIRDLTRRELDWWTVLTCLPIISIWLISVVMQAV</sequence>
<name>A0A0J1BEU7_RHOIS</name>
<feature type="transmembrane region" description="Helical" evidence="1">
    <location>
        <begin position="80"/>
        <end position="100"/>
    </location>
</feature>
<evidence type="ECO:0000313" key="3">
    <source>
        <dbReference type="Proteomes" id="UP000036367"/>
    </source>
</evidence>
<organism evidence="2 3">
    <name type="scientific">Rhodopirellula islandica</name>
    <dbReference type="NCBI Taxonomy" id="595434"/>
    <lineage>
        <taxon>Bacteria</taxon>
        <taxon>Pseudomonadati</taxon>
        <taxon>Planctomycetota</taxon>
        <taxon>Planctomycetia</taxon>
        <taxon>Pirellulales</taxon>
        <taxon>Pirellulaceae</taxon>
        <taxon>Rhodopirellula</taxon>
    </lineage>
</organism>
<accession>A0A0J1BEU7</accession>
<dbReference type="EMBL" id="LECT01000023">
    <property type="protein sequence ID" value="KLU05050.1"/>
    <property type="molecule type" value="Genomic_DNA"/>
</dbReference>
<gene>
    <name evidence="2" type="ORF">RISK_002812</name>
</gene>
<keyword evidence="1" id="KW-0472">Membrane</keyword>
<feature type="transmembrane region" description="Helical" evidence="1">
    <location>
        <begin position="20"/>
        <end position="42"/>
    </location>
</feature>
<evidence type="ECO:0000313" key="2">
    <source>
        <dbReference type="EMBL" id="KLU05050.1"/>
    </source>
</evidence>
<reference evidence="2" key="1">
    <citation type="submission" date="2015-05" db="EMBL/GenBank/DDBJ databases">
        <title>Permanent draft genome of Rhodopirellula islandicus K833.</title>
        <authorList>
            <person name="Kizina J."/>
            <person name="Richter M."/>
            <person name="Glockner F.O."/>
            <person name="Harder J."/>
        </authorList>
    </citation>
    <scope>NUCLEOTIDE SEQUENCE [LARGE SCALE GENOMIC DNA]</scope>
    <source>
        <strain evidence="2">K833</strain>
    </source>
</reference>
<keyword evidence="1" id="KW-0812">Transmembrane</keyword>
<evidence type="ECO:0000256" key="1">
    <source>
        <dbReference type="SAM" id="Phobius"/>
    </source>
</evidence>
<dbReference type="RefSeq" id="WP_150122560.1">
    <property type="nucleotide sequence ID" value="NZ_LECT01000023.1"/>
</dbReference>